<dbReference type="SMART" id="SM00347">
    <property type="entry name" value="HTH_MARR"/>
    <property type="match status" value="1"/>
</dbReference>
<dbReference type="InterPro" id="IPR036390">
    <property type="entry name" value="WH_DNA-bd_sf"/>
</dbReference>
<feature type="domain" description="HTH marR-type" evidence="1">
    <location>
        <begin position="4"/>
        <end position="137"/>
    </location>
</feature>
<proteinExistence type="predicted"/>
<protein>
    <submittedName>
        <fullName evidence="2">MarR family winged helix-turn-helix transcriptional regulator</fullName>
    </submittedName>
</protein>
<gene>
    <name evidence="2" type="ORF">ACFQGL_15600</name>
</gene>
<name>A0ABW1H769_9ACTN</name>
<evidence type="ECO:0000259" key="1">
    <source>
        <dbReference type="PROSITE" id="PS50995"/>
    </source>
</evidence>
<dbReference type="Pfam" id="PF01047">
    <property type="entry name" value="MarR"/>
    <property type="match status" value="1"/>
</dbReference>
<dbReference type="EMBL" id="JBHSQS010000008">
    <property type="protein sequence ID" value="MFC5924768.1"/>
    <property type="molecule type" value="Genomic_DNA"/>
</dbReference>
<dbReference type="InterPro" id="IPR000835">
    <property type="entry name" value="HTH_MarR-typ"/>
</dbReference>
<accession>A0ABW1H769</accession>
<dbReference type="InterPro" id="IPR039422">
    <property type="entry name" value="MarR/SlyA-like"/>
</dbReference>
<reference evidence="3" key="1">
    <citation type="journal article" date="2019" name="Int. J. Syst. Evol. Microbiol.">
        <title>The Global Catalogue of Microorganisms (GCM) 10K type strain sequencing project: providing services to taxonomists for standard genome sequencing and annotation.</title>
        <authorList>
            <consortium name="The Broad Institute Genomics Platform"/>
            <consortium name="The Broad Institute Genome Sequencing Center for Infectious Disease"/>
            <person name="Wu L."/>
            <person name="Ma J."/>
        </authorList>
    </citation>
    <scope>NUCLEOTIDE SEQUENCE [LARGE SCALE GENOMIC DNA]</scope>
    <source>
        <strain evidence="3">CGMCC 4.7144</strain>
    </source>
</reference>
<dbReference type="PANTHER" id="PTHR33164">
    <property type="entry name" value="TRANSCRIPTIONAL REGULATOR, MARR FAMILY"/>
    <property type="match status" value="1"/>
</dbReference>
<dbReference type="SUPFAM" id="SSF46785">
    <property type="entry name" value="Winged helix' DNA-binding domain"/>
    <property type="match status" value="1"/>
</dbReference>
<keyword evidence="3" id="KW-1185">Reference proteome</keyword>
<evidence type="ECO:0000313" key="3">
    <source>
        <dbReference type="Proteomes" id="UP001596226"/>
    </source>
</evidence>
<dbReference type="Gene3D" id="1.10.10.10">
    <property type="entry name" value="Winged helix-like DNA-binding domain superfamily/Winged helix DNA-binding domain"/>
    <property type="match status" value="1"/>
</dbReference>
<dbReference type="PANTHER" id="PTHR33164:SF43">
    <property type="entry name" value="HTH-TYPE TRANSCRIPTIONAL REPRESSOR YETL"/>
    <property type="match status" value="1"/>
</dbReference>
<evidence type="ECO:0000313" key="2">
    <source>
        <dbReference type="EMBL" id="MFC5924768.1"/>
    </source>
</evidence>
<dbReference type="PROSITE" id="PS50995">
    <property type="entry name" value="HTH_MARR_2"/>
    <property type="match status" value="1"/>
</dbReference>
<dbReference type="InterPro" id="IPR036388">
    <property type="entry name" value="WH-like_DNA-bd_sf"/>
</dbReference>
<organism evidence="2 3">
    <name type="scientific">Micromonospora vulcania</name>
    <dbReference type="NCBI Taxonomy" id="1441873"/>
    <lineage>
        <taxon>Bacteria</taxon>
        <taxon>Bacillati</taxon>
        <taxon>Actinomycetota</taxon>
        <taxon>Actinomycetes</taxon>
        <taxon>Micromonosporales</taxon>
        <taxon>Micromonosporaceae</taxon>
        <taxon>Micromonospora</taxon>
    </lineage>
</organism>
<dbReference type="RefSeq" id="WP_377512054.1">
    <property type="nucleotide sequence ID" value="NZ_JBHSQS010000008.1"/>
</dbReference>
<dbReference type="Proteomes" id="UP001596226">
    <property type="component" value="Unassembled WGS sequence"/>
</dbReference>
<comment type="caution">
    <text evidence="2">The sequence shown here is derived from an EMBL/GenBank/DDBJ whole genome shotgun (WGS) entry which is preliminary data.</text>
</comment>
<sequence>MRPAEELRYLVLAAQREGNRRLAQSLRPLGITPSQAEVLRLLQDRQPLSLSGLGELLVCESGVNPSRLVDRLVAAELVRREIAQHDRRHVELSLTDEGRRIARQVGHIESELYAAIDAALAGHQLEQITGFLWNLVADQPAGEALQRRMGERS</sequence>